<dbReference type="PANTHER" id="PTHR42085:SF4">
    <property type="entry name" value="F-BOX DOMAIN-CONTAINING PROTEIN"/>
    <property type="match status" value="1"/>
</dbReference>
<feature type="domain" description="DUF7730" evidence="1">
    <location>
        <begin position="74"/>
        <end position="170"/>
    </location>
</feature>
<name>A0A6A5YZE5_9PLEO</name>
<accession>A0A6A5YZE5</accession>
<evidence type="ECO:0000259" key="1">
    <source>
        <dbReference type="Pfam" id="PF24864"/>
    </source>
</evidence>
<gene>
    <name evidence="2" type="ORF">BDV96DRAFT_582238</name>
</gene>
<proteinExistence type="predicted"/>
<dbReference type="Proteomes" id="UP000799770">
    <property type="component" value="Unassembled WGS sequence"/>
</dbReference>
<dbReference type="PANTHER" id="PTHR42085">
    <property type="entry name" value="F-BOX DOMAIN-CONTAINING PROTEIN"/>
    <property type="match status" value="1"/>
</dbReference>
<dbReference type="OrthoDB" id="2951834at2759"/>
<reference evidence="2" key="1">
    <citation type="journal article" date="2020" name="Stud. Mycol.">
        <title>101 Dothideomycetes genomes: a test case for predicting lifestyles and emergence of pathogens.</title>
        <authorList>
            <person name="Haridas S."/>
            <person name="Albert R."/>
            <person name="Binder M."/>
            <person name="Bloem J."/>
            <person name="Labutti K."/>
            <person name="Salamov A."/>
            <person name="Andreopoulos B."/>
            <person name="Baker S."/>
            <person name="Barry K."/>
            <person name="Bills G."/>
            <person name="Bluhm B."/>
            <person name="Cannon C."/>
            <person name="Castanera R."/>
            <person name="Culley D."/>
            <person name="Daum C."/>
            <person name="Ezra D."/>
            <person name="Gonzalez J."/>
            <person name="Henrissat B."/>
            <person name="Kuo A."/>
            <person name="Liang C."/>
            <person name="Lipzen A."/>
            <person name="Lutzoni F."/>
            <person name="Magnuson J."/>
            <person name="Mondo S."/>
            <person name="Nolan M."/>
            <person name="Ohm R."/>
            <person name="Pangilinan J."/>
            <person name="Park H.-J."/>
            <person name="Ramirez L."/>
            <person name="Alfaro M."/>
            <person name="Sun H."/>
            <person name="Tritt A."/>
            <person name="Yoshinaga Y."/>
            <person name="Zwiers L.-H."/>
            <person name="Turgeon B."/>
            <person name="Goodwin S."/>
            <person name="Spatafora J."/>
            <person name="Crous P."/>
            <person name="Grigoriev I."/>
        </authorList>
    </citation>
    <scope>NUCLEOTIDE SEQUENCE</scope>
    <source>
        <strain evidence="2">CBS 627.86</strain>
    </source>
</reference>
<evidence type="ECO:0000313" key="2">
    <source>
        <dbReference type="EMBL" id="KAF2111481.1"/>
    </source>
</evidence>
<organism evidence="2 3">
    <name type="scientific">Lophiotrema nucula</name>
    <dbReference type="NCBI Taxonomy" id="690887"/>
    <lineage>
        <taxon>Eukaryota</taxon>
        <taxon>Fungi</taxon>
        <taxon>Dikarya</taxon>
        <taxon>Ascomycota</taxon>
        <taxon>Pezizomycotina</taxon>
        <taxon>Dothideomycetes</taxon>
        <taxon>Pleosporomycetidae</taxon>
        <taxon>Pleosporales</taxon>
        <taxon>Lophiotremataceae</taxon>
        <taxon>Lophiotrema</taxon>
    </lineage>
</organism>
<dbReference type="EMBL" id="ML977334">
    <property type="protein sequence ID" value="KAF2111481.1"/>
    <property type="molecule type" value="Genomic_DNA"/>
</dbReference>
<sequence>MSTYTLYYQAPVVHAQPAQHGGPQHQHPSLQLQLPQSNLLPSALTSSKSAQPPPERFALSSQRRMSIPAFGGYDQPQSPFFRLPAELRNEIYEYLLCPDAASLTNLKTKTLDLSLRGFNQTSTSTTLYPAILSTCRKANEEAVGLLYTRHTFHAHPNLLNSLPHLTSQARPVLYPSVTSKICRWQISLRLDTDPRFSYQEAKRAFSGAEYLEIRVWQSQFEAADYAVLNLFTGVRGVGIARVGGSVDEKVAGWLENLMMQPEDKSEAVCRCRRRNAVVCGRCHGKVEVGKWIGPDLDVWRFGGR</sequence>
<dbReference type="AlphaFoldDB" id="A0A6A5YZE5"/>
<evidence type="ECO:0000313" key="3">
    <source>
        <dbReference type="Proteomes" id="UP000799770"/>
    </source>
</evidence>
<dbReference type="InterPro" id="IPR056632">
    <property type="entry name" value="DUF7730"/>
</dbReference>
<protein>
    <recommendedName>
        <fullName evidence="1">DUF7730 domain-containing protein</fullName>
    </recommendedName>
</protein>
<dbReference type="Pfam" id="PF24864">
    <property type="entry name" value="DUF7730"/>
    <property type="match status" value="1"/>
</dbReference>
<keyword evidence="3" id="KW-1185">Reference proteome</keyword>
<dbReference type="InterPro" id="IPR038883">
    <property type="entry name" value="AN11006-like"/>
</dbReference>